<evidence type="ECO:0008006" key="7">
    <source>
        <dbReference type="Google" id="ProtNLM"/>
    </source>
</evidence>
<evidence type="ECO:0000313" key="6">
    <source>
        <dbReference type="EMBL" id="GAG10612.1"/>
    </source>
</evidence>
<dbReference type="SUPFAM" id="SSF51905">
    <property type="entry name" value="FAD/NAD(P)-binding domain"/>
    <property type="match status" value="1"/>
</dbReference>
<dbReference type="PANTHER" id="PTHR22912:SF151">
    <property type="entry name" value="DIHYDROLIPOYL DEHYDROGENASE, MITOCHONDRIAL"/>
    <property type="match status" value="1"/>
</dbReference>
<dbReference type="GO" id="GO:0004148">
    <property type="term" value="F:dihydrolipoyl dehydrogenase (NADH) activity"/>
    <property type="evidence" value="ECO:0007669"/>
    <property type="project" value="TreeGrafter"/>
</dbReference>
<dbReference type="InterPro" id="IPR050151">
    <property type="entry name" value="Class-I_Pyr_Nuc-Dis_Oxidored"/>
</dbReference>
<sequence length="263" mass="28101">ELEAKHIVIATGSKPAALPGVELDGSRIGTSTAALAYTEVPGHLAVIGAGYIGLELGSVWHRLGAKVTVLEYLDRVLPGMDADLAKEAHKFLKRQGLEFRLKSRVIAARVEKGRCVVECEGAEPLQCDRVLLAVGRVPNTEGLALESVGIDTDKQGRIPVDERFATSAAGIYAIGDVVRGPMLAHKAEDEGIACVEGLVNGCGHVNYDAIPAVVYTQPEIASVGKTEEELREGGIEYRKGVFWFRGNARARTLGHIDGKVKVL</sequence>
<keyword evidence="1" id="KW-0285">Flavoprotein</keyword>
<proteinExistence type="predicted"/>
<dbReference type="Gene3D" id="3.50.50.60">
    <property type="entry name" value="FAD/NAD(P)-binding domain"/>
    <property type="match status" value="2"/>
</dbReference>
<dbReference type="InterPro" id="IPR036188">
    <property type="entry name" value="FAD/NAD-bd_sf"/>
</dbReference>
<dbReference type="PRINTS" id="PR00411">
    <property type="entry name" value="PNDRDTASEI"/>
</dbReference>
<feature type="domain" description="FAD/NAD(P)-binding" evidence="5">
    <location>
        <begin position="1"/>
        <end position="191"/>
    </location>
</feature>
<evidence type="ECO:0000259" key="5">
    <source>
        <dbReference type="Pfam" id="PF07992"/>
    </source>
</evidence>
<dbReference type="PANTHER" id="PTHR22912">
    <property type="entry name" value="DISULFIDE OXIDOREDUCTASE"/>
    <property type="match status" value="1"/>
</dbReference>
<protein>
    <recommendedName>
        <fullName evidence="7">FAD/NAD(P)-binding domain-containing protein</fullName>
    </recommendedName>
</protein>
<gene>
    <name evidence="6" type="ORF">S01H1_46777</name>
</gene>
<dbReference type="Pfam" id="PF02852">
    <property type="entry name" value="Pyr_redox_dim"/>
    <property type="match status" value="1"/>
</dbReference>
<accession>X0VHE0</accession>
<dbReference type="GO" id="GO:0050660">
    <property type="term" value="F:flavin adenine dinucleotide binding"/>
    <property type="evidence" value="ECO:0007669"/>
    <property type="project" value="TreeGrafter"/>
</dbReference>
<reference evidence="6" key="1">
    <citation type="journal article" date="2014" name="Front. Microbiol.">
        <title>High frequency of phylogenetically diverse reductive dehalogenase-homologous genes in deep subseafloor sedimentary metagenomes.</title>
        <authorList>
            <person name="Kawai M."/>
            <person name="Futagami T."/>
            <person name="Toyoda A."/>
            <person name="Takaki Y."/>
            <person name="Nishi S."/>
            <person name="Hori S."/>
            <person name="Arai W."/>
            <person name="Tsubouchi T."/>
            <person name="Morono Y."/>
            <person name="Uchiyama I."/>
            <person name="Ito T."/>
            <person name="Fujiyama A."/>
            <person name="Inagaki F."/>
            <person name="Takami H."/>
        </authorList>
    </citation>
    <scope>NUCLEOTIDE SEQUENCE</scope>
    <source>
        <strain evidence="6">Expedition CK06-06</strain>
    </source>
</reference>
<dbReference type="Pfam" id="PF07992">
    <property type="entry name" value="Pyr_redox_2"/>
    <property type="match status" value="1"/>
</dbReference>
<evidence type="ECO:0000256" key="2">
    <source>
        <dbReference type="ARBA" id="ARBA00022827"/>
    </source>
</evidence>
<dbReference type="AlphaFoldDB" id="X0VHE0"/>
<dbReference type="InterPro" id="IPR023753">
    <property type="entry name" value="FAD/NAD-binding_dom"/>
</dbReference>
<evidence type="ECO:0000259" key="4">
    <source>
        <dbReference type="Pfam" id="PF02852"/>
    </source>
</evidence>
<dbReference type="InterPro" id="IPR004099">
    <property type="entry name" value="Pyr_nucl-diS_OxRdtase_dimer"/>
</dbReference>
<dbReference type="EMBL" id="BARS01029962">
    <property type="protein sequence ID" value="GAG10612.1"/>
    <property type="molecule type" value="Genomic_DNA"/>
</dbReference>
<keyword evidence="3" id="KW-0520">NAD</keyword>
<feature type="non-terminal residue" evidence="6">
    <location>
        <position position="263"/>
    </location>
</feature>
<organism evidence="6">
    <name type="scientific">marine sediment metagenome</name>
    <dbReference type="NCBI Taxonomy" id="412755"/>
    <lineage>
        <taxon>unclassified sequences</taxon>
        <taxon>metagenomes</taxon>
        <taxon>ecological metagenomes</taxon>
    </lineage>
</organism>
<feature type="domain" description="Pyridine nucleotide-disulphide oxidoreductase dimerisation" evidence="4">
    <location>
        <begin position="210"/>
        <end position="262"/>
    </location>
</feature>
<dbReference type="GO" id="GO:0006103">
    <property type="term" value="P:2-oxoglutarate metabolic process"/>
    <property type="evidence" value="ECO:0007669"/>
    <property type="project" value="TreeGrafter"/>
</dbReference>
<evidence type="ECO:0000256" key="3">
    <source>
        <dbReference type="ARBA" id="ARBA00023027"/>
    </source>
</evidence>
<keyword evidence="2" id="KW-0274">FAD</keyword>
<feature type="non-terminal residue" evidence="6">
    <location>
        <position position="1"/>
    </location>
</feature>
<dbReference type="InterPro" id="IPR016156">
    <property type="entry name" value="FAD/NAD-linked_Rdtase_dimer_sf"/>
</dbReference>
<evidence type="ECO:0000256" key="1">
    <source>
        <dbReference type="ARBA" id="ARBA00022630"/>
    </source>
</evidence>
<name>X0VHE0_9ZZZZ</name>
<dbReference type="PRINTS" id="PR00368">
    <property type="entry name" value="FADPNR"/>
</dbReference>
<comment type="caution">
    <text evidence="6">The sequence shown here is derived from an EMBL/GenBank/DDBJ whole genome shotgun (WGS) entry which is preliminary data.</text>
</comment>
<dbReference type="Gene3D" id="3.30.390.30">
    <property type="match status" value="1"/>
</dbReference>